<feature type="transmembrane region" description="Helical" evidence="1">
    <location>
        <begin position="784"/>
        <end position="805"/>
    </location>
</feature>
<organism evidence="2 3">
    <name type="scientific">Microlunatus endophyticus</name>
    <dbReference type="NCBI Taxonomy" id="1716077"/>
    <lineage>
        <taxon>Bacteria</taxon>
        <taxon>Bacillati</taxon>
        <taxon>Actinomycetota</taxon>
        <taxon>Actinomycetes</taxon>
        <taxon>Propionibacteriales</taxon>
        <taxon>Propionibacteriaceae</taxon>
        <taxon>Microlunatus</taxon>
    </lineage>
</organism>
<dbReference type="Gene3D" id="3.40.50.12580">
    <property type="match status" value="2"/>
</dbReference>
<evidence type="ECO:0000256" key="1">
    <source>
        <dbReference type="SAM" id="Phobius"/>
    </source>
</evidence>
<dbReference type="RefSeq" id="WP_188894133.1">
    <property type="nucleotide sequence ID" value="NZ_BMMZ01000002.1"/>
</dbReference>
<dbReference type="Pfam" id="PF04464">
    <property type="entry name" value="Glyphos_transf"/>
    <property type="match status" value="2"/>
</dbReference>
<keyword evidence="1" id="KW-1133">Transmembrane helix</keyword>
<dbReference type="InterPro" id="IPR043148">
    <property type="entry name" value="TagF_C"/>
</dbReference>
<dbReference type="AlphaFoldDB" id="A0A917S4G6"/>
<comment type="caution">
    <text evidence="2">The sequence shown here is derived from an EMBL/GenBank/DDBJ whole genome shotgun (WGS) entry which is preliminary data.</text>
</comment>
<keyword evidence="1" id="KW-0812">Transmembrane</keyword>
<feature type="transmembrane region" description="Helical" evidence="1">
    <location>
        <begin position="204"/>
        <end position="224"/>
    </location>
</feature>
<protein>
    <recommendedName>
        <fullName evidence="4">CDP-Glycerol:Poly(Glycerophosphate) glycerophosphotransferase</fullName>
    </recommendedName>
</protein>
<dbReference type="EMBL" id="BMMZ01000002">
    <property type="protein sequence ID" value="GGL54151.1"/>
    <property type="molecule type" value="Genomic_DNA"/>
</dbReference>
<dbReference type="InterPro" id="IPR051612">
    <property type="entry name" value="Teichoic_Acid_Biosynth"/>
</dbReference>
<dbReference type="Proteomes" id="UP000613840">
    <property type="component" value="Unassembled WGS sequence"/>
</dbReference>
<gene>
    <name evidence="2" type="ORF">GCM10011575_10700</name>
</gene>
<dbReference type="PANTHER" id="PTHR37316">
    <property type="entry name" value="TEICHOIC ACID GLYCEROL-PHOSPHATE PRIMASE"/>
    <property type="match status" value="1"/>
</dbReference>
<reference evidence="2" key="1">
    <citation type="journal article" date="2014" name="Int. J. Syst. Evol. Microbiol.">
        <title>Complete genome sequence of Corynebacterium casei LMG S-19264T (=DSM 44701T), isolated from a smear-ripened cheese.</title>
        <authorList>
            <consortium name="US DOE Joint Genome Institute (JGI-PGF)"/>
            <person name="Walter F."/>
            <person name="Albersmeier A."/>
            <person name="Kalinowski J."/>
            <person name="Ruckert C."/>
        </authorList>
    </citation>
    <scope>NUCLEOTIDE SEQUENCE</scope>
    <source>
        <strain evidence="2">CGMCC 4.7306</strain>
    </source>
</reference>
<accession>A0A917S4G6</accession>
<feature type="transmembrane region" description="Helical" evidence="1">
    <location>
        <begin position="692"/>
        <end position="709"/>
    </location>
</feature>
<feature type="transmembrane region" description="Helical" evidence="1">
    <location>
        <begin position="49"/>
        <end position="69"/>
    </location>
</feature>
<reference evidence="2" key="2">
    <citation type="submission" date="2020-09" db="EMBL/GenBank/DDBJ databases">
        <authorList>
            <person name="Sun Q."/>
            <person name="Zhou Y."/>
        </authorList>
    </citation>
    <scope>NUCLEOTIDE SEQUENCE</scope>
    <source>
        <strain evidence="2">CGMCC 4.7306</strain>
    </source>
</reference>
<dbReference type="InterPro" id="IPR007554">
    <property type="entry name" value="Glycerophosphate_synth"/>
</dbReference>
<feature type="transmembrane region" description="Helical" evidence="1">
    <location>
        <begin position="131"/>
        <end position="156"/>
    </location>
</feature>
<name>A0A917S4G6_9ACTN</name>
<dbReference type="GO" id="GO:0047355">
    <property type="term" value="F:CDP-glycerol glycerophosphotransferase activity"/>
    <property type="evidence" value="ECO:0007669"/>
    <property type="project" value="InterPro"/>
</dbReference>
<feature type="transmembrane region" description="Helical" evidence="1">
    <location>
        <begin position="660"/>
        <end position="680"/>
    </location>
</feature>
<keyword evidence="3" id="KW-1185">Reference proteome</keyword>
<dbReference type="PANTHER" id="PTHR37316:SF3">
    <property type="entry name" value="TEICHOIC ACID GLYCEROL-PHOSPHATE TRANSFERASE"/>
    <property type="match status" value="1"/>
</dbReference>
<evidence type="ECO:0000313" key="2">
    <source>
        <dbReference type="EMBL" id="GGL54151.1"/>
    </source>
</evidence>
<sequence length="1192" mass="126901">MLPAEAGPQPTALRRFAGGLVADLAIAVLLALGGLAGVAMLGSAGPARAARWLGVVALAVAAAATAARFPRAADQDDPRESVYRSAAAGRRLWIVNGFGGLGRFPGLRTAAVGVAVLLGAGRYLATDDRAGFVLVTIAAAGLVLTIAAEPFVVRLLRLPAPYAVRLPGLPVLPARIGYAWLPAHLGQVATIAVGATAVAGAPGWVPLALAVLGAVPSAAVILKVRSRRQVAARIRTRLPGAMAGYAPEFVLYTARPDDASYQLTMWLPYLRRAGRPFVIVTRDELPSEAIAALTDLPVVCCRAVADLDLIMTESLRAAFYVNASSGNGALIRYHQLTHVYLGHGDSDKPPSYNPTHAMYDRIFTAGPAANRRYGEHGVLIDPAKFRIVGRPQVEVIRPADPDRLAARVAGARPVILYAPTWKGHVSETALSSLDRAEAIVAALLDRDAEVIFRPHPFSYDDPGETEIIERVKQRLAADRQSSSRQHCYGPAAETDLDAFGCMNAADVLISDVSSVVSDFLQSGKPYAMVAPPELASDRFVVDYPVARAGYLIDHELTTLEAVLDDLLVITGDRLATGRTRVRADYLGDFAVGGYAEHFTAAVREACDTPAPRIAEVAESDDGSTAVSRDTVRRNLDSLARAMSTGVAAVVALAAGVDHAVLLGAVAATIAALVAVLTPLTRRVAADPPPLDGARMIMALAAAAAAASGAPPHWLGPVLLPMIIGIAAETTIRSGWSYPGVIATGLAGLEVPASSRRPWLLPVTAAVTSWLAWPAMIIGATWPMLVIAALILAVLIMVAVATARARTRLAAALSAERAVPAVLAEFAPQFCVYFGSGIGAAYQVGMWLEYFRRLDRRFVIITRALPMQAEIVRLTRGTGIPVLFRPTLRSLEEVVVPSMRLAYYVNNAVRNTHLIERRELIHVWLNHGDSEKPACYNPVHAIYDKIFTAGQAGIDRYARHGVTIPAAKFVIVGRPQTETIIPASAPIGSVQRPTVLYAPTWQGPYADSRVYSLPVGLQLVDALLERGARVIFRAHPFNYRFAADRRMITEIGARLAADRARTGTDHLWGEQAENRLSVEDCFNASDAMICDVSAVISDYLAAAKPFAVVAVGRTEAELIAEAPAAAAGYPVAEDLSDLPEVLGRLLGTDPKAAERDRMRRYYLGELPNDRAAEGFLRASAGLLETTGPGDTPV</sequence>
<dbReference type="SUPFAM" id="SSF53756">
    <property type="entry name" value="UDP-Glycosyltransferase/glycogen phosphorylase"/>
    <property type="match status" value="1"/>
</dbReference>
<keyword evidence="1" id="KW-0472">Membrane</keyword>
<feature type="transmembrane region" description="Helical" evidence="1">
    <location>
        <begin position="637"/>
        <end position="654"/>
    </location>
</feature>
<dbReference type="GO" id="GO:0016020">
    <property type="term" value="C:membrane"/>
    <property type="evidence" value="ECO:0007669"/>
    <property type="project" value="InterPro"/>
</dbReference>
<evidence type="ECO:0008006" key="4">
    <source>
        <dbReference type="Google" id="ProtNLM"/>
    </source>
</evidence>
<proteinExistence type="predicted"/>
<feature type="transmembrane region" description="Helical" evidence="1">
    <location>
        <begin position="106"/>
        <end position="125"/>
    </location>
</feature>
<evidence type="ECO:0000313" key="3">
    <source>
        <dbReference type="Proteomes" id="UP000613840"/>
    </source>
</evidence>
<feature type="transmembrane region" description="Helical" evidence="1">
    <location>
        <begin position="20"/>
        <end position="43"/>
    </location>
</feature>
<feature type="transmembrane region" description="Helical" evidence="1">
    <location>
        <begin position="825"/>
        <end position="847"/>
    </location>
</feature>